<keyword evidence="1" id="KW-0472">Membrane</keyword>
<comment type="caution">
    <text evidence="2">The sequence shown here is derived from an EMBL/GenBank/DDBJ whole genome shotgun (WGS) entry which is preliminary data.</text>
</comment>
<evidence type="ECO:0000313" key="2">
    <source>
        <dbReference type="EMBL" id="GAA1985007.1"/>
    </source>
</evidence>
<dbReference type="RefSeq" id="WP_344429550.1">
    <property type="nucleotide sequence ID" value="NZ_BAAANN010000041.1"/>
</dbReference>
<feature type="transmembrane region" description="Helical" evidence="1">
    <location>
        <begin position="39"/>
        <end position="56"/>
    </location>
</feature>
<keyword evidence="3" id="KW-1185">Reference proteome</keyword>
<keyword evidence="1" id="KW-1133">Transmembrane helix</keyword>
<dbReference type="InterPro" id="IPR001646">
    <property type="entry name" value="5peptide_repeat"/>
</dbReference>
<keyword evidence="1" id="KW-0812">Transmembrane</keyword>
<dbReference type="Pfam" id="PF13576">
    <property type="entry name" value="Pentapeptide_3"/>
    <property type="match status" value="1"/>
</dbReference>
<dbReference type="Proteomes" id="UP001501116">
    <property type="component" value="Unassembled WGS sequence"/>
</dbReference>
<proteinExistence type="predicted"/>
<organism evidence="2 3">
    <name type="scientific">Amycolatopsis minnesotensis</name>
    <dbReference type="NCBI Taxonomy" id="337894"/>
    <lineage>
        <taxon>Bacteria</taxon>
        <taxon>Bacillati</taxon>
        <taxon>Actinomycetota</taxon>
        <taxon>Actinomycetes</taxon>
        <taxon>Pseudonocardiales</taxon>
        <taxon>Pseudonocardiaceae</taxon>
        <taxon>Amycolatopsis</taxon>
    </lineage>
</organism>
<name>A0ABP5DV04_9PSEU</name>
<accession>A0ABP5DV04</accession>
<reference evidence="3" key="1">
    <citation type="journal article" date="2019" name="Int. J. Syst. Evol. Microbiol.">
        <title>The Global Catalogue of Microorganisms (GCM) 10K type strain sequencing project: providing services to taxonomists for standard genome sequencing and annotation.</title>
        <authorList>
            <consortium name="The Broad Institute Genomics Platform"/>
            <consortium name="The Broad Institute Genome Sequencing Center for Infectious Disease"/>
            <person name="Wu L."/>
            <person name="Ma J."/>
        </authorList>
    </citation>
    <scope>NUCLEOTIDE SEQUENCE [LARGE SCALE GENOMIC DNA]</scope>
    <source>
        <strain evidence="3">JCM 14545</strain>
    </source>
</reference>
<feature type="transmembrane region" description="Helical" evidence="1">
    <location>
        <begin position="7"/>
        <end position="27"/>
    </location>
</feature>
<evidence type="ECO:0000313" key="3">
    <source>
        <dbReference type="Proteomes" id="UP001501116"/>
    </source>
</evidence>
<gene>
    <name evidence="2" type="ORF">GCM10009754_73190</name>
</gene>
<protein>
    <submittedName>
        <fullName evidence="2">Pentapeptide repeat-containing protein</fullName>
    </submittedName>
</protein>
<evidence type="ECO:0000256" key="1">
    <source>
        <dbReference type="SAM" id="Phobius"/>
    </source>
</evidence>
<dbReference type="EMBL" id="BAAANN010000041">
    <property type="protein sequence ID" value="GAA1985007.1"/>
    <property type="molecule type" value="Genomic_DNA"/>
</dbReference>
<sequence>MRLRSPLVPVIALAAVLLAAVTLWLLTDPSTSRADALKTGGLAAGSVVALYALWLNDRRRRVEESRHALDTKRYDRDKERVSDERFAKAVELLGSDADQVRVGALHVLVGLARARPDYTQTVLDVLCSYLRMPFDHPELPGYEGTAEDLFGAERELQVRRSVERQLRLLLPKAADTEAPNYDLHLTGATLDRLNLDDRKVEWLGLNRARLLYDVKLNRLVVHGHLGFTGARVLGNLLLSGVEVHGNAEFRRIEVTGTTNWRGALFHGRVTAEHAVFHDSASLEGARFTKSLDLRWARFESSADLRFAATPELVSLEDTRVDPAVETHLPKPWQVAHSADGQARIAVLAE</sequence>